<dbReference type="EMBL" id="MPDM01000003">
    <property type="protein sequence ID" value="OKL49926.1"/>
    <property type="molecule type" value="Genomic_DNA"/>
</dbReference>
<dbReference type="Proteomes" id="UP000186465">
    <property type="component" value="Unassembled WGS sequence"/>
</dbReference>
<dbReference type="RefSeq" id="WP_075361250.1">
    <property type="nucleotide sequence ID" value="NZ_MPDM01000003.1"/>
</dbReference>
<keyword evidence="2" id="KW-1185">Reference proteome</keyword>
<comment type="caution">
    <text evidence="1">The sequence shown here is derived from an EMBL/GenBank/DDBJ whole genome shotgun (WGS) entry which is preliminary data.</text>
</comment>
<proteinExistence type="predicted"/>
<protein>
    <submittedName>
        <fullName evidence="1">Uncharacterized protein</fullName>
    </submittedName>
</protein>
<gene>
    <name evidence="1" type="ORF">BM477_03205</name>
</gene>
<name>A0A1Q5PQW6_9ACTO</name>
<evidence type="ECO:0000313" key="2">
    <source>
        <dbReference type="Proteomes" id="UP000186465"/>
    </source>
</evidence>
<reference evidence="2" key="1">
    <citation type="submission" date="2016-11" db="EMBL/GenBank/DDBJ databases">
        <title>Actinomyces gypaetusis sp. nov. isolated from Gypaetus barbatus in Qinghai Tibet Plateau China.</title>
        <authorList>
            <person name="Meng X."/>
        </authorList>
    </citation>
    <scope>NUCLEOTIDE SEQUENCE [LARGE SCALE GENOMIC DNA]</scope>
    <source>
        <strain evidence="2">DSM 15383</strain>
    </source>
</reference>
<dbReference type="OrthoDB" id="4821324at2"/>
<dbReference type="AlphaFoldDB" id="A0A1Q5PQW6"/>
<sequence length="223" mass="25680">MEVTSRKSNQKGTLPLDLPATRVEAQIEAAEQRYRRRFESPELESGWTVESGIFDLIEPCISPDQLKDFLQFSRLVQSESEVEQAGDNSPPDFARFKNLTAETVLELIERLPGRALADRQNEAPLLLDFLRACLKNPDDVSLFGYYVGPQRGDERISVEGMLYHRHSDLEIKRFHDESCSCDELWDYIVEECDWSEAIISTPDELTEVSSEHPQGVGWRLWWD</sequence>
<evidence type="ECO:0000313" key="1">
    <source>
        <dbReference type="EMBL" id="OKL49926.1"/>
    </source>
</evidence>
<organism evidence="1 2">
    <name type="scientific">Boudabousia marimammalium</name>
    <dbReference type="NCBI Taxonomy" id="156892"/>
    <lineage>
        <taxon>Bacteria</taxon>
        <taxon>Bacillati</taxon>
        <taxon>Actinomycetota</taxon>
        <taxon>Actinomycetes</taxon>
        <taxon>Actinomycetales</taxon>
        <taxon>Actinomycetaceae</taxon>
        <taxon>Boudabousia</taxon>
    </lineage>
</organism>
<accession>A0A1Q5PQW6</accession>